<dbReference type="EMBL" id="CM035431">
    <property type="protein sequence ID" value="KAH7296640.1"/>
    <property type="molecule type" value="Genomic_DNA"/>
</dbReference>
<sequence length="249" mass="28806">MNDDRRGAKKNRGVMWDDSHTFTLIKCFEDVYLRIKHGHLCLKDWKQVIDSLNKECGVSFSCDQVCNRIDTLKKEHKKESTKQNSTGSTPSTWKFFDACESLWGASPKCIGIFGAFDSDGRQSSQGNAVDEDTPIEIDDTVREQASQSEKDVLDDIQIEGVVGKKIKHNKKSKSIVDGMSKMCEVMKEIESSRREFEEAMFQKQMEDKERQRVWEEKIIMQREAEATKRAEIQGKFYLELLKFMNNHDN</sequence>
<dbReference type="OrthoDB" id="2019351at2759"/>
<proteinExistence type="predicted"/>
<gene>
    <name evidence="2" type="ORF">KP509_26G032100</name>
</gene>
<dbReference type="Pfam" id="PF13837">
    <property type="entry name" value="Myb_DNA-bind_4"/>
    <property type="match status" value="1"/>
</dbReference>
<dbReference type="Proteomes" id="UP000825935">
    <property type="component" value="Chromosome 26"/>
</dbReference>
<evidence type="ECO:0000259" key="1">
    <source>
        <dbReference type="Pfam" id="PF13837"/>
    </source>
</evidence>
<accession>A0A8T2RKV2</accession>
<dbReference type="AlphaFoldDB" id="A0A8T2RKV2"/>
<comment type="caution">
    <text evidence="2">The sequence shown here is derived from an EMBL/GenBank/DDBJ whole genome shotgun (WGS) entry which is preliminary data.</text>
</comment>
<keyword evidence="3" id="KW-1185">Reference proteome</keyword>
<dbReference type="OMA" id="MEWNHPD"/>
<dbReference type="PANTHER" id="PTHR31307:SF4">
    <property type="entry name" value="TRIHELIX TRANSCRIPTION FACTOR ASIL2"/>
    <property type="match status" value="1"/>
</dbReference>
<reference evidence="2" key="1">
    <citation type="submission" date="2021-08" db="EMBL/GenBank/DDBJ databases">
        <title>WGS assembly of Ceratopteris richardii.</title>
        <authorList>
            <person name="Marchant D.B."/>
            <person name="Chen G."/>
            <person name="Jenkins J."/>
            <person name="Shu S."/>
            <person name="Leebens-Mack J."/>
            <person name="Grimwood J."/>
            <person name="Schmutz J."/>
            <person name="Soltis P."/>
            <person name="Soltis D."/>
            <person name="Chen Z.-H."/>
        </authorList>
    </citation>
    <scope>NUCLEOTIDE SEQUENCE</scope>
    <source>
        <strain evidence="2">Whitten #5841</strain>
        <tissue evidence="2">Leaf</tissue>
    </source>
</reference>
<protein>
    <recommendedName>
        <fullName evidence="1">Myb/SANT-like DNA-binding domain-containing protein</fullName>
    </recommendedName>
</protein>
<dbReference type="PANTHER" id="PTHR31307">
    <property type="entry name" value="TRIHELIX TRANSCRIPTION FACTOR ASIL2"/>
    <property type="match status" value="1"/>
</dbReference>
<dbReference type="InterPro" id="IPR044823">
    <property type="entry name" value="ASIL1/2-like"/>
</dbReference>
<feature type="domain" description="Myb/SANT-like DNA-binding" evidence="1">
    <location>
        <begin position="15"/>
        <end position="101"/>
    </location>
</feature>
<evidence type="ECO:0000313" key="3">
    <source>
        <dbReference type="Proteomes" id="UP000825935"/>
    </source>
</evidence>
<organism evidence="2 3">
    <name type="scientific">Ceratopteris richardii</name>
    <name type="common">Triangle waterfern</name>
    <dbReference type="NCBI Taxonomy" id="49495"/>
    <lineage>
        <taxon>Eukaryota</taxon>
        <taxon>Viridiplantae</taxon>
        <taxon>Streptophyta</taxon>
        <taxon>Embryophyta</taxon>
        <taxon>Tracheophyta</taxon>
        <taxon>Polypodiopsida</taxon>
        <taxon>Polypodiidae</taxon>
        <taxon>Polypodiales</taxon>
        <taxon>Pteridineae</taxon>
        <taxon>Pteridaceae</taxon>
        <taxon>Parkerioideae</taxon>
        <taxon>Ceratopteris</taxon>
    </lineage>
</organism>
<evidence type="ECO:0000313" key="2">
    <source>
        <dbReference type="EMBL" id="KAH7296640.1"/>
    </source>
</evidence>
<dbReference type="InterPro" id="IPR044822">
    <property type="entry name" value="Myb_DNA-bind_4"/>
</dbReference>
<name>A0A8T2RKV2_CERRI</name>